<dbReference type="EMBL" id="CP019285">
    <property type="protein sequence ID" value="APW98660.1"/>
    <property type="molecule type" value="Genomic_DNA"/>
</dbReference>
<evidence type="ECO:0000313" key="2">
    <source>
        <dbReference type="EMBL" id="APW98660.1"/>
    </source>
</evidence>
<feature type="domain" description="DUF7577" evidence="1">
    <location>
        <begin position="20"/>
        <end position="44"/>
    </location>
</feature>
<dbReference type="InterPro" id="IPR055999">
    <property type="entry name" value="DUF7577"/>
</dbReference>
<reference evidence="2 5" key="1">
    <citation type="journal article" date="2011" name="J. Bacteriol.">
        <title>Genome sequence of Halobiforma lacisalsi AJ5, an extremely halophilic archaeon which harbors a bop gene.</title>
        <authorList>
            <person name="Jiang X."/>
            <person name="Wang S."/>
            <person name="Cheng H."/>
            <person name="Huo Y."/>
            <person name="Zhang X."/>
            <person name="Zhu X."/>
            <person name="Han X."/>
            <person name="Ni P."/>
            <person name="Wu M."/>
        </authorList>
    </citation>
    <scope>NUCLEOTIDE SEQUENCE [LARGE SCALE GENOMIC DNA]</scope>
    <source>
        <strain evidence="2 5">AJ5</strain>
    </source>
</reference>
<protein>
    <recommendedName>
        <fullName evidence="1">DUF7577 domain-containing protein</fullName>
    </recommendedName>
</protein>
<dbReference type="Proteomes" id="UP000186547">
    <property type="component" value="Chromosome"/>
</dbReference>
<evidence type="ECO:0000313" key="5">
    <source>
        <dbReference type="Proteomes" id="UP000186547"/>
    </source>
</evidence>
<evidence type="ECO:0000259" key="1">
    <source>
        <dbReference type="Pfam" id="PF24463"/>
    </source>
</evidence>
<dbReference type="KEGG" id="hlc:CHINAEXTREME13115"/>
<accession>M0LKK9</accession>
<dbReference type="Pfam" id="PF24463">
    <property type="entry name" value="DUF7577"/>
    <property type="match status" value="1"/>
</dbReference>
<sequence length="64" mass="7613">MPEPAERPVMSPSTDSSRIVSCRRCRTENEVFYTYCRNCLETLPNEAYTTRDRSPRRRGDRQDR</sequence>
<organism evidence="3 4">
    <name type="scientific">Natronobacterium lacisalsi AJ5</name>
    <dbReference type="NCBI Taxonomy" id="358396"/>
    <lineage>
        <taxon>Archaea</taxon>
        <taxon>Methanobacteriati</taxon>
        <taxon>Methanobacteriota</taxon>
        <taxon>Stenosarchaea group</taxon>
        <taxon>Halobacteria</taxon>
        <taxon>Halobacteriales</taxon>
        <taxon>Natrialbaceae</taxon>
        <taxon>Natronobacterium</taxon>
    </lineage>
</organism>
<keyword evidence="4" id="KW-1185">Reference proteome</keyword>
<dbReference type="AlphaFoldDB" id="M0LKK9"/>
<dbReference type="EMBL" id="AOLZ01000039">
    <property type="protein sequence ID" value="EMA32530.1"/>
    <property type="molecule type" value="Genomic_DNA"/>
</dbReference>
<gene>
    <name evidence="3" type="ORF">C445_10452</name>
    <name evidence="2" type="ORF">CHINAEXTREME_13115</name>
</gene>
<dbReference type="STRING" id="358396.CHINAEXTREME_13115"/>
<evidence type="ECO:0000313" key="4">
    <source>
        <dbReference type="Proteomes" id="UP000011555"/>
    </source>
</evidence>
<reference evidence="3 4" key="2">
    <citation type="journal article" date="2014" name="PLoS Genet.">
        <title>Phylogenetically driven sequencing of extremely halophilic archaea reveals strategies for static and dynamic osmo-response.</title>
        <authorList>
            <person name="Becker E.A."/>
            <person name="Seitzer P.M."/>
            <person name="Tritt A."/>
            <person name="Larsen D."/>
            <person name="Krusor M."/>
            <person name="Yao A.I."/>
            <person name="Wu D."/>
            <person name="Madern D."/>
            <person name="Eisen J.A."/>
            <person name="Darling A.E."/>
            <person name="Facciotti M.T."/>
        </authorList>
    </citation>
    <scope>NUCLEOTIDE SEQUENCE [LARGE SCALE GENOMIC DNA]</scope>
    <source>
        <strain evidence="3 4">AJ5</strain>
    </source>
</reference>
<evidence type="ECO:0000313" key="3">
    <source>
        <dbReference type="EMBL" id="EMA32530.1"/>
    </source>
</evidence>
<dbReference type="Proteomes" id="UP000011555">
    <property type="component" value="Unassembled WGS sequence"/>
</dbReference>
<name>M0LKK9_NATLA</name>
<reference evidence="2" key="3">
    <citation type="submission" date="2017-01" db="EMBL/GenBank/DDBJ databases">
        <authorList>
            <person name="Mah S.A."/>
            <person name="Swanson W.J."/>
            <person name="Moy G.W."/>
            <person name="Vacquier V.D."/>
        </authorList>
    </citation>
    <scope>NUCLEOTIDE SEQUENCE</scope>
    <source>
        <strain evidence="2">AJ5</strain>
    </source>
</reference>
<proteinExistence type="predicted"/>